<dbReference type="Pfam" id="PF01643">
    <property type="entry name" value="Acyl-ACP_TE"/>
    <property type="match status" value="1"/>
</dbReference>
<dbReference type="Pfam" id="PF13041">
    <property type="entry name" value="PPR_2"/>
    <property type="match status" value="5"/>
</dbReference>
<evidence type="ECO:0000256" key="5">
    <source>
        <dbReference type="ARBA" id="ARBA00022528"/>
    </source>
</evidence>
<dbReference type="GO" id="GO:0007005">
    <property type="term" value="P:mitochondrion organization"/>
    <property type="evidence" value="ECO:0007669"/>
    <property type="project" value="TreeGrafter"/>
</dbReference>
<evidence type="ECO:0000256" key="1">
    <source>
        <dbReference type="ARBA" id="ARBA00004229"/>
    </source>
</evidence>
<feature type="repeat" description="PPR" evidence="13">
    <location>
        <begin position="870"/>
        <end position="904"/>
    </location>
</feature>
<feature type="repeat" description="PPR" evidence="13">
    <location>
        <begin position="590"/>
        <end position="624"/>
    </location>
</feature>
<dbReference type="InterPro" id="IPR029069">
    <property type="entry name" value="HotDog_dom_sf"/>
</dbReference>
<dbReference type="NCBIfam" id="TIGR00756">
    <property type="entry name" value="PPR"/>
    <property type="match status" value="12"/>
</dbReference>
<dbReference type="Pfam" id="PF14629">
    <property type="entry name" value="ORC4_C"/>
    <property type="match status" value="1"/>
</dbReference>
<accession>A0A498I682</accession>
<evidence type="ECO:0000256" key="3">
    <source>
        <dbReference type="ARBA" id="ARBA00007626"/>
    </source>
</evidence>
<dbReference type="InterPro" id="IPR049427">
    <property type="entry name" value="Acyl-ACP_TE_C"/>
</dbReference>
<feature type="repeat" description="PPR" evidence="13">
    <location>
        <begin position="555"/>
        <end position="589"/>
    </location>
</feature>
<dbReference type="GO" id="GO:0016790">
    <property type="term" value="F:thiolester hydrolase activity"/>
    <property type="evidence" value="ECO:0007669"/>
    <property type="project" value="InterPro"/>
</dbReference>
<dbReference type="GO" id="GO:0003729">
    <property type="term" value="F:mRNA binding"/>
    <property type="evidence" value="ECO:0007669"/>
    <property type="project" value="TreeGrafter"/>
</dbReference>
<dbReference type="SUPFAM" id="SSF81901">
    <property type="entry name" value="HCP-like"/>
    <property type="match status" value="2"/>
</dbReference>
<feature type="repeat" description="PPR" evidence="13">
    <location>
        <begin position="975"/>
        <end position="1009"/>
    </location>
</feature>
<evidence type="ECO:0000256" key="9">
    <source>
        <dbReference type="ARBA" id="ARBA00022832"/>
    </source>
</evidence>
<dbReference type="FunFam" id="3.10.129.10:FF:000014">
    <property type="entry name" value="Acyl-[acyl-carrier-protein] hydrolase"/>
    <property type="match status" value="1"/>
</dbReference>
<comment type="similarity">
    <text evidence="3">Belongs to the PPR family. P subfamily.</text>
</comment>
<dbReference type="InterPro" id="IPR051114">
    <property type="entry name" value="Mito_RNA_Proc_CCM1"/>
</dbReference>
<evidence type="ECO:0000259" key="17">
    <source>
        <dbReference type="Pfam" id="PF14629"/>
    </source>
</evidence>
<feature type="domain" description="Acyl-ACP thioesterase N-terminal hotdog" evidence="16">
    <location>
        <begin position="1259"/>
        <end position="1390"/>
    </location>
</feature>
<dbReference type="Proteomes" id="UP000290289">
    <property type="component" value="Chromosome 13"/>
</dbReference>
<dbReference type="InterPro" id="IPR011990">
    <property type="entry name" value="TPR-like_helical_dom_sf"/>
</dbReference>
<comment type="similarity">
    <text evidence="2 14">Belongs to the acyl-ACP thioesterase family.</text>
</comment>
<dbReference type="Gene3D" id="3.40.50.300">
    <property type="entry name" value="P-loop containing nucleotide triphosphate hydrolases"/>
    <property type="match status" value="1"/>
</dbReference>
<dbReference type="CDD" id="cd00586">
    <property type="entry name" value="4HBT"/>
    <property type="match status" value="1"/>
</dbReference>
<evidence type="ECO:0000313" key="19">
    <source>
        <dbReference type="EMBL" id="RXH79248.1"/>
    </source>
</evidence>
<dbReference type="PANTHER" id="PTHR47934">
    <property type="entry name" value="PENTATRICOPEPTIDE REPEAT-CONTAINING PROTEIN PET309, MITOCHONDRIAL"/>
    <property type="match status" value="1"/>
</dbReference>
<keyword evidence="12 14" id="KW-0275">Fatty acid biosynthesis</keyword>
<keyword evidence="5 14" id="KW-0150">Chloroplast</keyword>
<gene>
    <name evidence="19" type="ORF">DVH24_040395</name>
</gene>
<evidence type="ECO:0000256" key="15">
    <source>
        <dbReference type="SAM" id="MobiDB-lite"/>
    </source>
</evidence>
<dbReference type="InterPro" id="IPR002864">
    <property type="entry name" value="Acyl-ACP_thioesterase_NHD"/>
</dbReference>
<evidence type="ECO:0000259" key="16">
    <source>
        <dbReference type="Pfam" id="PF01643"/>
    </source>
</evidence>
<dbReference type="Gene3D" id="1.25.40.10">
    <property type="entry name" value="Tetratricopeptide repeat domain"/>
    <property type="match status" value="5"/>
</dbReference>
<keyword evidence="7" id="KW-0677">Repeat</keyword>
<keyword evidence="10" id="KW-0809">Transit peptide</keyword>
<feature type="domain" description="Origin recognition complex subunit 4 C-terminal" evidence="17">
    <location>
        <begin position="149"/>
        <end position="240"/>
    </location>
</feature>
<dbReference type="EC" id="3.1.2.-" evidence="14"/>
<evidence type="ECO:0000256" key="13">
    <source>
        <dbReference type="PROSITE-ProRule" id="PRU00708"/>
    </source>
</evidence>
<dbReference type="Pfam" id="PF20791">
    <property type="entry name" value="Acyl-ACP_TE_C"/>
    <property type="match status" value="1"/>
</dbReference>
<evidence type="ECO:0000256" key="11">
    <source>
        <dbReference type="ARBA" id="ARBA00023098"/>
    </source>
</evidence>
<dbReference type="GO" id="GO:0006396">
    <property type="term" value="P:RNA processing"/>
    <property type="evidence" value="ECO:0007669"/>
    <property type="project" value="TreeGrafter"/>
</dbReference>
<keyword evidence="9 14" id="KW-0276">Fatty acid metabolism</keyword>
<dbReference type="GO" id="GO:0006633">
    <property type="term" value="P:fatty acid biosynthetic process"/>
    <property type="evidence" value="ECO:0007669"/>
    <property type="project" value="UniProtKB-KW"/>
</dbReference>
<evidence type="ECO:0000256" key="14">
    <source>
        <dbReference type="RuleBase" id="RU363096"/>
    </source>
</evidence>
<dbReference type="Gene3D" id="3.10.129.10">
    <property type="entry name" value="Hotdog Thioesterase"/>
    <property type="match status" value="1"/>
</dbReference>
<keyword evidence="8 14" id="KW-0378">Hydrolase</keyword>
<dbReference type="SUPFAM" id="SSF54637">
    <property type="entry name" value="Thioesterase/thiol ester dehydrase-isomerase"/>
    <property type="match status" value="2"/>
</dbReference>
<feature type="repeat" description="PPR" evidence="13">
    <location>
        <begin position="765"/>
        <end position="799"/>
    </location>
</feature>
<comment type="caution">
    <text evidence="19">The sequence shown here is derived from an EMBL/GenBank/DDBJ whole genome shotgun (WGS) entry which is preliminary data.</text>
</comment>
<feature type="repeat" description="PPR" evidence="13">
    <location>
        <begin position="730"/>
        <end position="764"/>
    </location>
</feature>
<evidence type="ECO:0000256" key="7">
    <source>
        <dbReference type="ARBA" id="ARBA00022737"/>
    </source>
</evidence>
<dbReference type="EMBL" id="RDQH01000339">
    <property type="protein sequence ID" value="RXH79248.1"/>
    <property type="molecule type" value="Genomic_DNA"/>
</dbReference>
<evidence type="ECO:0000256" key="12">
    <source>
        <dbReference type="ARBA" id="ARBA00023160"/>
    </source>
</evidence>
<dbReference type="InterPro" id="IPR032705">
    <property type="entry name" value="ORC4_C"/>
</dbReference>
<sequence>MLELVLSDLLQEFPDTVSVIRLSGLLHSSDNCAFKEIARQLCMEHQLVFSRMASFDDNSQFMIAMLRECGLAHKTIIFVLDEFDLFALGKQRLLYSLLDAMQSVTSQAVVIGVSLRLDADMLLDKRVRSRFSHRKPLFLPPAYEDIQRLLEHILLLPTDSSFPPDYAIVFNAKLKTILADERFKEIVNTYLNLDSTVKHLLRYLFPAVSDMDLESGMLSLENFKTTLSNIQLQPKLECIKEYKSIHDSVKTAYHFARNVCLRGFEHLLQRELIGFADNRGQNQPVEFNPVKLLISSPDPPWLLPPLSPSSLRSEPPNKPPPTSSSLKTQNPNPPPPPPLSDPPPPDESPLHSMTLCARASKALAATASAVHHRPLKVRRFSPLSGSFRNCSSTTSLPTAAFSETQYRDLIFDTIDEKPWAFCNSKWVSDRFQAVIVDPDLFIRVLVEIRTRPRIALRFFRWVEGQPGLKRSEFAFCVILEILAHNNLMRPAYWVMERVISVNMHGIVDILINEYMFSKVSLKLLDLLFWVYTKKLMLEQCLSIFDKMIRNRLLPDVKNCNRVLRILRNKHLVTRAKEVYRMMGEAGIKPTIVTYNTMLDSFCKEGEVQQALELLSEMQKRGCFPNDVTYNVLINGLSKKGELEQAKGLIKEMMKAGLRITAFTYNPLICGYCNKGLLEEALSLEKEMVIKGANPTVATYNSLMYGLCKWGRMTDARDQFSNMLNRNIVPDIVSYNTLIYGYCRLGNLGDAFILFDELRHRTFTPTIVTYNTLMDGLCRSGDLAVAGQLKKEMTNQGICPDVFTYTILVNGSCNAGNLSMAKELFDEMLRKGVEPDRFAYNTRIVGELRLGDPSKAFSMQEEIQARGFPPDLFTYNIFVNGICKLGNLDEAYTLLQKMVRDGIVPDHITYTSMIHAHLESGQLMKAREVFYEMLNKGLSPSVITYTVLIHAHAAKGRLELAYMYFSEMQEKRIWPNVVTYNALINGLCKVMRMDQAYEYFTEMEEKGIAPNKYTYTILINENCNMGNWKEALRLYKQMLDRVIEPDSCTHSALFKHLDKDFQLHAVRYLESLISSYNVRKVQIRIVQSDAYRNPTRGKRLDNRHASITNLQFLSLLLLPPFLECADVEIPTLADAASGLDLSGTWMQKNTDESLSSRCNLALENTWTPRIYFRMQWKIDHCSSCDSYEPNKQNLSNIKIDGTSKKPATKVEMAGVATTSISMTSVGNDYVTEQQARQNIPTTKQSVDHFRQGFSIEGGVGYRQRVVIRSYEVGPDKTVTLESVLNLLQETALNHVWMSGLLSDGFGATHEMMRNDLIWVVSRMQVQVDQYPIWGEVLEIDTWVQASGKNGMKRDWLIRSQATGHVFARATSTWVMMNRKTRRLSKMPEAVRGEIAPWFIEKQAITDDVPEKIIKLDNNAKYVNSDLKPKRSDLDMNRHVNNVKYVKWMLETIPDDILESHQLTGITLEYRKECGSSDIVQSLCNPEDGMFIERPKQENQSLLDGFSLAAGILENGGFLGSFEKQQLRYTHLLQTNGNLKDEEIVRGRTVWKKKPEPSPFASISLSSKKWDGLNTKGPVVDKGNRKQATSWILRRVKKKKKRQKQSQGSFIVSDLASFIEAE</sequence>
<comment type="function">
    <text evidence="14">Plays an essential role in chain termination during de novo fatty acid synthesis.</text>
</comment>
<dbReference type="PANTHER" id="PTHR47934:SF28">
    <property type="entry name" value="OS04G0488500 PROTEIN"/>
    <property type="match status" value="1"/>
</dbReference>
<keyword evidence="20" id="KW-1185">Reference proteome</keyword>
<evidence type="ECO:0000256" key="8">
    <source>
        <dbReference type="ARBA" id="ARBA00022801"/>
    </source>
</evidence>
<feature type="repeat" description="PPR" evidence="13">
    <location>
        <begin position="940"/>
        <end position="974"/>
    </location>
</feature>
<evidence type="ECO:0000256" key="4">
    <source>
        <dbReference type="ARBA" id="ARBA00022516"/>
    </source>
</evidence>
<evidence type="ECO:0000259" key="18">
    <source>
        <dbReference type="Pfam" id="PF20791"/>
    </source>
</evidence>
<feature type="repeat" description="PPR" evidence="13">
    <location>
        <begin position="695"/>
        <end position="729"/>
    </location>
</feature>
<feature type="repeat" description="PPR" evidence="13">
    <location>
        <begin position="835"/>
        <end position="869"/>
    </location>
</feature>
<dbReference type="InterPro" id="IPR027417">
    <property type="entry name" value="P-loop_NTPase"/>
</dbReference>
<evidence type="ECO:0000256" key="2">
    <source>
        <dbReference type="ARBA" id="ARBA00006500"/>
    </source>
</evidence>
<organism evidence="19 20">
    <name type="scientific">Malus domestica</name>
    <name type="common">Apple</name>
    <name type="synonym">Pyrus malus</name>
    <dbReference type="NCBI Taxonomy" id="3750"/>
    <lineage>
        <taxon>Eukaryota</taxon>
        <taxon>Viridiplantae</taxon>
        <taxon>Streptophyta</taxon>
        <taxon>Embryophyta</taxon>
        <taxon>Tracheophyta</taxon>
        <taxon>Spermatophyta</taxon>
        <taxon>Magnoliopsida</taxon>
        <taxon>eudicotyledons</taxon>
        <taxon>Gunneridae</taxon>
        <taxon>Pentapetalae</taxon>
        <taxon>rosids</taxon>
        <taxon>fabids</taxon>
        <taxon>Rosales</taxon>
        <taxon>Rosaceae</taxon>
        <taxon>Amygdaloideae</taxon>
        <taxon>Maleae</taxon>
        <taxon>Malus</taxon>
    </lineage>
</organism>
<feature type="repeat" description="PPR" evidence="13">
    <location>
        <begin position="800"/>
        <end position="834"/>
    </location>
</feature>
<dbReference type="GO" id="GO:0005739">
    <property type="term" value="C:mitochondrion"/>
    <property type="evidence" value="ECO:0007669"/>
    <property type="project" value="TreeGrafter"/>
</dbReference>
<dbReference type="GO" id="GO:0009507">
    <property type="term" value="C:chloroplast"/>
    <property type="evidence" value="ECO:0007669"/>
    <property type="project" value="UniProtKB-SubCell"/>
</dbReference>
<comment type="subcellular location">
    <subcellularLocation>
        <location evidence="1 14">Plastid</location>
        <location evidence="1 14">Chloroplast</location>
    </subcellularLocation>
</comment>
<evidence type="ECO:0000256" key="10">
    <source>
        <dbReference type="ARBA" id="ARBA00022946"/>
    </source>
</evidence>
<feature type="repeat" description="PPR" evidence="13">
    <location>
        <begin position="1010"/>
        <end position="1044"/>
    </location>
</feature>
<dbReference type="FunFam" id="1.25.40.10:FF:000294">
    <property type="entry name" value="Pentatricopeptide repeat-containing protein At1g09900"/>
    <property type="match status" value="1"/>
</dbReference>
<feature type="region of interest" description="Disordered" evidence="15">
    <location>
        <begin position="304"/>
        <end position="351"/>
    </location>
</feature>
<protein>
    <recommendedName>
        <fullName evidence="14">Acyl-[acyl-carrier-protein] hydrolase</fullName>
        <ecNumber evidence="14">3.1.2.-</ecNumber>
    </recommendedName>
</protein>
<name>A0A498I682_MALDO</name>
<proteinExistence type="inferred from homology"/>
<feature type="repeat" description="PPR" evidence="13">
    <location>
        <begin position="660"/>
        <end position="694"/>
    </location>
</feature>
<dbReference type="PROSITE" id="PS51375">
    <property type="entry name" value="PPR"/>
    <property type="match status" value="14"/>
</dbReference>
<feature type="repeat" description="PPR" evidence="13">
    <location>
        <begin position="905"/>
        <end position="939"/>
    </location>
</feature>
<feature type="repeat" description="PPR" evidence="13">
    <location>
        <begin position="625"/>
        <end position="659"/>
    </location>
</feature>
<keyword evidence="6 14" id="KW-0934">Plastid</keyword>
<keyword evidence="11 14" id="KW-0443">Lipid metabolism</keyword>
<feature type="compositionally biased region" description="Pro residues" evidence="15">
    <location>
        <begin position="331"/>
        <end position="347"/>
    </location>
</feature>
<keyword evidence="4 14" id="KW-0444">Lipid biosynthesis</keyword>
<dbReference type="SUPFAM" id="SSF52540">
    <property type="entry name" value="P-loop containing nucleoside triphosphate hydrolases"/>
    <property type="match status" value="1"/>
</dbReference>
<evidence type="ECO:0000256" key="6">
    <source>
        <dbReference type="ARBA" id="ARBA00022640"/>
    </source>
</evidence>
<evidence type="ECO:0000313" key="20">
    <source>
        <dbReference type="Proteomes" id="UP000290289"/>
    </source>
</evidence>
<reference evidence="19 20" key="1">
    <citation type="submission" date="2018-10" db="EMBL/GenBank/DDBJ databases">
        <title>A high-quality apple genome assembly.</title>
        <authorList>
            <person name="Hu J."/>
        </authorList>
    </citation>
    <scope>NUCLEOTIDE SEQUENCE [LARGE SCALE GENOMIC DNA]</scope>
    <source>
        <strain evidence="20">cv. HFTH1</strain>
        <tissue evidence="19">Young leaf</tissue>
    </source>
</reference>
<dbReference type="Pfam" id="PF12854">
    <property type="entry name" value="PPR_1"/>
    <property type="match status" value="2"/>
</dbReference>
<feature type="domain" description="Acyl-ACP thioesterase-like C-terminal" evidence="18">
    <location>
        <begin position="1418"/>
        <end position="1550"/>
    </location>
</feature>
<dbReference type="Pfam" id="PF01535">
    <property type="entry name" value="PPR"/>
    <property type="match status" value="1"/>
</dbReference>
<dbReference type="InterPro" id="IPR002885">
    <property type="entry name" value="PPR_rpt"/>
</dbReference>